<dbReference type="InterPro" id="IPR035897">
    <property type="entry name" value="Toll_tir_struct_dom_sf"/>
</dbReference>
<keyword evidence="6" id="KW-0677">Repeat</keyword>
<dbReference type="PANTHER" id="PTHR24365:SF530">
    <property type="entry name" value="MSTPROX-RELATED"/>
    <property type="match status" value="1"/>
</dbReference>
<dbReference type="AlphaFoldDB" id="A0A8W8NNL0"/>
<dbReference type="GO" id="GO:0006955">
    <property type="term" value="P:immune response"/>
    <property type="evidence" value="ECO:0007669"/>
    <property type="project" value="InterPro"/>
</dbReference>
<keyword evidence="7 11" id="KW-1133">Transmembrane helix</keyword>
<dbReference type="EnsemblMetazoa" id="G6532.3">
    <property type="protein sequence ID" value="G6532.3:cds"/>
    <property type="gene ID" value="G6532"/>
</dbReference>
<dbReference type="InterPro" id="IPR000157">
    <property type="entry name" value="TIR_dom"/>
</dbReference>
<dbReference type="Proteomes" id="UP000005408">
    <property type="component" value="Unassembled WGS sequence"/>
</dbReference>
<evidence type="ECO:0000256" key="8">
    <source>
        <dbReference type="ARBA" id="ARBA00023136"/>
    </source>
</evidence>
<dbReference type="GO" id="GO:0005886">
    <property type="term" value="C:plasma membrane"/>
    <property type="evidence" value="ECO:0007669"/>
    <property type="project" value="TreeGrafter"/>
</dbReference>
<evidence type="ECO:0000259" key="13">
    <source>
        <dbReference type="PROSITE" id="PS50104"/>
    </source>
</evidence>
<evidence type="ECO:0000256" key="12">
    <source>
        <dbReference type="SAM" id="SignalP"/>
    </source>
</evidence>
<dbReference type="InterPro" id="IPR032675">
    <property type="entry name" value="LRR_dom_sf"/>
</dbReference>
<dbReference type="InterPro" id="IPR003591">
    <property type="entry name" value="Leu-rich_rpt_typical-subtyp"/>
</dbReference>
<dbReference type="PIRSF" id="PIRSF037595">
    <property type="entry name" value="Toll-like_receptor"/>
    <property type="match status" value="1"/>
</dbReference>
<dbReference type="EnsemblMetazoa" id="G6532.1">
    <property type="protein sequence ID" value="G6532.1:cds"/>
    <property type="gene ID" value="G6532"/>
</dbReference>
<feature type="transmembrane region" description="Helical" evidence="11">
    <location>
        <begin position="631"/>
        <end position="655"/>
    </location>
</feature>
<evidence type="ECO:0000256" key="6">
    <source>
        <dbReference type="ARBA" id="ARBA00022737"/>
    </source>
</evidence>
<dbReference type="Pfam" id="PF13855">
    <property type="entry name" value="LRR_8"/>
    <property type="match status" value="2"/>
</dbReference>
<reference evidence="14" key="1">
    <citation type="submission" date="2022-08" db="UniProtKB">
        <authorList>
            <consortium name="EnsemblMetazoa"/>
        </authorList>
    </citation>
    <scope>IDENTIFICATION</scope>
    <source>
        <strain evidence="14">05x7-T-G4-1.051#20</strain>
    </source>
</reference>
<dbReference type="InterPro" id="IPR001611">
    <property type="entry name" value="Leu-rich_rpt"/>
</dbReference>
<dbReference type="Pfam" id="PF13676">
    <property type="entry name" value="TIR_2"/>
    <property type="match status" value="1"/>
</dbReference>
<comment type="similarity">
    <text evidence="2">Belongs to the Toll-like receptor family.</text>
</comment>
<sequence>MPVLSMDYLLPTLIVLFWTISIAHGHKQKSCSSEKRCKCIQLADETWKAVCSGLALYQFPTFQEDVSEINLNNNSIRHWNATRQFPFYLRELSMQKNTLFFYGISDLSFIKDLVNLRVLDVSDNVDYERDMGYPAKDFRLLKDLTALYIDGLRLGNFNANEWNLTSLTNLTIVDHCFFVRLDEGFFSGLQNLEYLLINGCPLLKTIDEGVFSWLPFLHTLDLSFNEHLKFAPFKNVSLDLQSTKIQILKAKKVHCTFGIGNLLRRDHIINFQNTSITELDLSSNRIEMMEKDVPKYLPSNLTILNVSDNQFTWGLYMLSYTFLRNLRIADVSLQYSYSFKNINEMGCENSLDCGDTTSESLLFSEDASNHHQASLSRKINISVYVPCKLEKIFFHSSKFYFNIGEVHVRHNHIKEYHVKNNFFYSLIGPMYGMEYAEYVDFSRNFVKNISKSFFDTFPNLTYLDLSKNLLGNCLNENVQYDHFKSLQKLVEIRLSSNEISTLPSKLLSNAVSLEILDLSYNLISNFTFTLSVKSPLKILDLSNNRLREMSRENINSLEDKHRRFNLTLDLSGNLLDCTCDTIPFIHWIRDSEINFQNKNSYQCKMSHNRKRTFSELTSILNELGNECSSNAASMTIGITMTVMAVIIVGITTLLYRFRWTIRYFFYLTKWEFQEIISPKEQKRQKDFEYSAFVTYSENDSNFAEIEMVHHLEEEGTLKICLPNRDFSPNVRTYGSITRAIHNSKKIICIVTEAFLEDRWCMYQLQMAEEDRVHREDSDCIVFIFFSPPSEEDMRGVDRSLFLVSLIEQRSYALFPKIEAERALFWQKLVDVLK</sequence>
<evidence type="ECO:0000313" key="14">
    <source>
        <dbReference type="EnsemblMetazoa" id="G6532.3:cds"/>
    </source>
</evidence>
<evidence type="ECO:0000256" key="1">
    <source>
        <dbReference type="ARBA" id="ARBA00004479"/>
    </source>
</evidence>
<keyword evidence="10" id="KW-0325">Glycoprotein</keyword>
<keyword evidence="8 11" id="KW-0472">Membrane</keyword>
<evidence type="ECO:0000256" key="9">
    <source>
        <dbReference type="ARBA" id="ARBA00023170"/>
    </source>
</evidence>
<comment type="subcellular location">
    <subcellularLocation>
        <location evidence="1">Membrane</location>
        <topology evidence="1">Single-pass type I membrane protein</topology>
    </subcellularLocation>
</comment>
<accession>A0A8W8NNL0</accession>
<dbReference type="SUPFAM" id="SSF52058">
    <property type="entry name" value="L domain-like"/>
    <property type="match status" value="1"/>
</dbReference>
<keyword evidence="3" id="KW-0433">Leucine-rich repeat</keyword>
<feature type="signal peptide" evidence="12">
    <location>
        <begin position="1"/>
        <end position="25"/>
    </location>
</feature>
<keyword evidence="5 12" id="KW-0732">Signal</keyword>
<evidence type="ECO:0000256" key="11">
    <source>
        <dbReference type="SAM" id="Phobius"/>
    </source>
</evidence>
<evidence type="ECO:0000256" key="3">
    <source>
        <dbReference type="ARBA" id="ARBA00022614"/>
    </source>
</evidence>
<keyword evidence="9" id="KW-0675">Receptor</keyword>
<dbReference type="InterPro" id="IPR017241">
    <property type="entry name" value="Toll-like_receptor"/>
</dbReference>
<evidence type="ECO:0000256" key="5">
    <source>
        <dbReference type="ARBA" id="ARBA00022729"/>
    </source>
</evidence>
<dbReference type="PANTHER" id="PTHR24365">
    <property type="entry name" value="TOLL-LIKE RECEPTOR"/>
    <property type="match status" value="1"/>
</dbReference>
<feature type="chain" id="PRO_5042432167" description="TIR domain-containing protein" evidence="12">
    <location>
        <begin position="26"/>
        <end position="833"/>
    </location>
</feature>
<evidence type="ECO:0000313" key="15">
    <source>
        <dbReference type="Proteomes" id="UP000005408"/>
    </source>
</evidence>
<dbReference type="PROSITE" id="PS50104">
    <property type="entry name" value="TIR"/>
    <property type="match status" value="1"/>
</dbReference>
<dbReference type="GO" id="GO:0002224">
    <property type="term" value="P:toll-like receptor signaling pathway"/>
    <property type="evidence" value="ECO:0007669"/>
    <property type="project" value="InterPro"/>
</dbReference>
<dbReference type="Pfam" id="PF13516">
    <property type="entry name" value="LRR_6"/>
    <property type="match status" value="1"/>
</dbReference>
<dbReference type="SMART" id="SM00255">
    <property type="entry name" value="TIR"/>
    <property type="match status" value="1"/>
</dbReference>
<dbReference type="SUPFAM" id="SSF52047">
    <property type="entry name" value="RNI-like"/>
    <property type="match status" value="1"/>
</dbReference>
<proteinExistence type="inferred from homology"/>
<dbReference type="Gene3D" id="3.40.50.10140">
    <property type="entry name" value="Toll/interleukin-1 receptor homology (TIR) domain"/>
    <property type="match status" value="1"/>
</dbReference>
<dbReference type="SUPFAM" id="SSF52200">
    <property type="entry name" value="Toll/Interleukin receptor TIR domain"/>
    <property type="match status" value="1"/>
</dbReference>
<dbReference type="GO" id="GO:0004888">
    <property type="term" value="F:transmembrane signaling receptor activity"/>
    <property type="evidence" value="ECO:0007669"/>
    <property type="project" value="InterPro"/>
</dbReference>
<dbReference type="SMART" id="SM00369">
    <property type="entry name" value="LRR_TYP"/>
    <property type="match status" value="4"/>
</dbReference>
<feature type="domain" description="TIR" evidence="13">
    <location>
        <begin position="687"/>
        <end position="832"/>
    </location>
</feature>
<protein>
    <recommendedName>
        <fullName evidence="13">TIR domain-containing protein</fullName>
    </recommendedName>
</protein>
<name>A0A8W8NNL0_MAGGI</name>
<keyword evidence="4 11" id="KW-0812">Transmembrane</keyword>
<dbReference type="Gene3D" id="3.80.10.10">
    <property type="entry name" value="Ribonuclease Inhibitor"/>
    <property type="match status" value="3"/>
</dbReference>
<evidence type="ECO:0000256" key="10">
    <source>
        <dbReference type="ARBA" id="ARBA00023180"/>
    </source>
</evidence>
<evidence type="ECO:0000256" key="2">
    <source>
        <dbReference type="ARBA" id="ARBA00009634"/>
    </source>
</evidence>
<dbReference type="EnsemblMetazoa" id="G6532.2">
    <property type="protein sequence ID" value="G6532.2:cds"/>
    <property type="gene ID" value="G6532"/>
</dbReference>
<evidence type="ECO:0000256" key="4">
    <source>
        <dbReference type="ARBA" id="ARBA00022692"/>
    </source>
</evidence>
<keyword evidence="15" id="KW-1185">Reference proteome</keyword>
<evidence type="ECO:0000256" key="7">
    <source>
        <dbReference type="ARBA" id="ARBA00022989"/>
    </source>
</evidence>
<organism evidence="14 15">
    <name type="scientific">Magallana gigas</name>
    <name type="common">Pacific oyster</name>
    <name type="synonym">Crassostrea gigas</name>
    <dbReference type="NCBI Taxonomy" id="29159"/>
    <lineage>
        <taxon>Eukaryota</taxon>
        <taxon>Metazoa</taxon>
        <taxon>Spiralia</taxon>
        <taxon>Lophotrochozoa</taxon>
        <taxon>Mollusca</taxon>
        <taxon>Bivalvia</taxon>
        <taxon>Autobranchia</taxon>
        <taxon>Pteriomorphia</taxon>
        <taxon>Ostreida</taxon>
        <taxon>Ostreoidea</taxon>
        <taxon>Ostreidae</taxon>
        <taxon>Magallana</taxon>
    </lineage>
</organism>